<evidence type="ECO:0000259" key="7">
    <source>
        <dbReference type="PROSITE" id="PS50850"/>
    </source>
</evidence>
<dbReference type="PANTHER" id="PTHR42718:SF9">
    <property type="entry name" value="MAJOR FACILITATOR SUPERFAMILY MULTIDRUG TRANSPORTER MFSC"/>
    <property type="match status" value="1"/>
</dbReference>
<feature type="transmembrane region" description="Helical" evidence="6">
    <location>
        <begin position="333"/>
        <end position="351"/>
    </location>
</feature>
<feature type="transmembrane region" description="Helical" evidence="6">
    <location>
        <begin position="295"/>
        <end position="321"/>
    </location>
</feature>
<feature type="transmembrane region" description="Helical" evidence="6">
    <location>
        <begin position="357"/>
        <end position="382"/>
    </location>
</feature>
<keyword evidence="2" id="KW-0813">Transport</keyword>
<gene>
    <name evidence="8" type="ORF">SFOMI_2739</name>
</gene>
<keyword evidence="5 6" id="KW-0472">Membrane</keyword>
<feature type="transmembrane region" description="Helical" evidence="6">
    <location>
        <begin position="221"/>
        <end position="241"/>
    </location>
</feature>
<proteinExistence type="predicted"/>
<reference evidence="8 9" key="1">
    <citation type="journal article" date="2013" name="Biodegradation">
        <title>Occurrence of 4-tert-butylphenol (4-t-BP) biodegradation in an aquatic sample caused by the presence of Spirodela polyrrhiza and isolation of a 4-t-BP-utilizing bacterium.</title>
        <authorList>
            <person name="Ogata Y."/>
            <person name="Toyama T."/>
            <person name="Yu N."/>
            <person name="Wang X."/>
            <person name="Sei K."/>
            <person name="Ike M."/>
        </authorList>
    </citation>
    <scope>NUCLEOTIDE SEQUENCE [LARGE SCALE GENOMIC DNA]</scope>
    <source>
        <strain evidence="8 9">OMI</strain>
    </source>
</reference>
<feature type="transmembrane region" description="Helical" evidence="6">
    <location>
        <begin position="195"/>
        <end position="215"/>
    </location>
</feature>
<dbReference type="PANTHER" id="PTHR42718">
    <property type="entry name" value="MAJOR FACILITATOR SUPERFAMILY MULTIDRUG TRANSPORTER MFSC"/>
    <property type="match status" value="1"/>
</dbReference>
<feature type="transmembrane region" description="Helical" evidence="6">
    <location>
        <begin position="132"/>
        <end position="154"/>
    </location>
</feature>
<dbReference type="InterPro" id="IPR020846">
    <property type="entry name" value="MFS_dom"/>
</dbReference>
<dbReference type="AlphaFoldDB" id="A0A292ZH16"/>
<dbReference type="Proteomes" id="UP000221538">
    <property type="component" value="Unassembled WGS sequence"/>
</dbReference>
<sequence length="474" mass="49084">MTKKREWATLLSVLCLAELAGSLETTLVFATVPGAIRQFGDPVAVAWLVTGYFLVAGASAALCGRLGDLIGRSTMLAIVLAVAGAGSVVSALASELRWIIVGRSIQGVAGAVLPLCYGLVREHMPTEKLSFGLAAITAVASLGAAGGFLIGGVIADHWHWQHIFTASAALATGAFLLSLLMLPRSRGAGGMGQRSDLLGGILFAPAVGLVLLAISQASTAGLARGPTLFLLGGVALLAVWVRHELRQPNPLIDIRLLAQRPVALANINALLVSLGAFQVMQIFPILIQQPVWTGIGFGLTATMTGFLKLPSNVASALGAIWAGRLARGRDGQVAIAVGTLLTLLAWIGLYLGNAQLWLVILFICMSSAGVVISLTGTVAVIVEHVPTERTSEATGITMVLRMTFQGIGAQIVAGLFVAGRMEAGPSKATYLLPEAVLASIGYVAFACLLSVINAQLLRGVISRVPAGLRGPRDA</sequence>
<feature type="transmembrane region" description="Helical" evidence="6">
    <location>
        <begin position="160"/>
        <end position="183"/>
    </location>
</feature>
<name>A0A292ZH16_SPHSA</name>
<feature type="transmembrane region" description="Helical" evidence="6">
    <location>
        <begin position="394"/>
        <end position="418"/>
    </location>
</feature>
<evidence type="ECO:0000256" key="5">
    <source>
        <dbReference type="ARBA" id="ARBA00023136"/>
    </source>
</evidence>
<evidence type="ECO:0000256" key="6">
    <source>
        <dbReference type="SAM" id="Phobius"/>
    </source>
</evidence>
<organism evidence="8 9">
    <name type="scientific">Sphingobium fuliginis (strain ATCC 27551)</name>
    <dbReference type="NCBI Taxonomy" id="336203"/>
    <lineage>
        <taxon>Bacteria</taxon>
        <taxon>Pseudomonadati</taxon>
        <taxon>Pseudomonadota</taxon>
        <taxon>Alphaproteobacteria</taxon>
        <taxon>Sphingomonadales</taxon>
        <taxon>Sphingomonadaceae</taxon>
        <taxon>Sphingobium</taxon>
    </lineage>
</organism>
<feature type="domain" description="Major facilitator superfamily (MFS) profile" evidence="7">
    <location>
        <begin position="10"/>
        <end position="453"/>
    </location>
</feature>
<comment type="caution">
    <text evidence="8">The sequence shown here is derived from an EMBL/GenBank/DDBJ whole genome shotgun (WGS) entry which is preliminary data.</text>
</comment>
<dbReference type="Gene3D" id="1.20.1250.20">
    <property type="entry name" value="MFS general substrate transporter like domains"/>
    <property type="match status" value="1"/>
</dbReference>
<accession>A0A292ZH16</accession>
<comment type="subcellular location">
    <subcellularLocation>
        <location evidence="1">Membrane</location>
        <topology evidence="1">Multi-pass membrane protein</topology>
    </subcellularLocation>
</comment>
<protein>
    <submittedName>
        <fullName evidence="8">Putative membrane transport protein</fullName>
    </submittedName>
</protein>
<evidence type="ECO:0000313" key="9">
    <source>
        <dbReference type="Proteomes" id="UP000221538"/>
    </source>
</evidence>
<feature type="transmembrane region" description="Helical" evidence="6">
    <location>
        <begin position="44"/>
        <end position="63"/>
    </location>
</feature>
<dbReference type="RefSeq" id="WP_218042351.1">
    <property type="nucleotide sequence ID" value="NZ_BEWI01000032.1"/>
</dbReference>
<evidence type="ECO:0000256" key="4">
    <source>
        <dbReference type="ARBA" id="ARBA00022989"/>
    </source>
</evidence>
<dbReference type="GO" id="GO:0022857">
    <property type="term" value="F:transmembrane transporter activity"/>
    <property type="evidence" value="ECO:0007669"/>
    <property type="project" value="InterPro"/>
</dbReference>
<feature type="transmembrane region" description="Helical" evidence="6">
    <location>
        <begin position="430"/>
        <end position="452"/>
    </location>
</feature>
<dbReference type="GO" id="GO:0016020">
    <property type="term" value="C:membrane"/>
    <property type="evidence" value="ECO:0007669"/>
    <property type="project" value="UniProtKB-SubCell"/>
</dbReference>
<dbReference type="InterPro" id="IPR036259">
    <property type="entry name" value="MFS_trans_sf"/>
</dbReference>
<dbReference type="SUPFAM" id="SSF103473">
    <property type="entry name" value="MFS general substrate transporter"/>
    <property type="match status" value="1"/>
</dbReference>
<evidence type="ECO:0000256" key="2">
    <source>
        <dbReference type="ARBA" id="ARBA00022448"/>
    </source>
</evidence>
<feature type="transmembrane region" description="Helical" evidence="6">
    <location>
        <begin position="262"/>
        <end position="283"/>
    </location>
</feature>
<reference evidence="8 9" key="2">
    <citation type="journal article" date="2013" name="Environ. Sci. Technol.">
        <title>The 4-tert-butylphenol-utilizing bacterium Sphingobium fuliginis OMI can degrade bisphenols via phenolic ring hydroxylation and meta-cleavage pathway.</title>
        <authorList>
            <person name="Ogata Y."/>
            <person name="Goda S."/>
            <person name="Toyama T."/>
            <person name="Sei K."/>
            <person name="Ike M."/>
        </authorList>
    </citation>
    <scope>NUCLEOTIDE SEQUENCE [LARGE SCALE GENOMIC DNA]</scope>
    <source>
        <strain evidence="8 9">OMI</strain>
    </source>
</reference>
<feature type="transmembrane region" description="Helical" evidence="6">
    <location>
        <begin position="75"/>
        <end position="93"/>
    </location>
</feature>
<keyword evidence="3 6" id="KW-0812">Transmembrane</keyword>
<dbReference type="EMBL" id="BEWI01000032">
    <property type="protein sequence ID" value="GAY22184.1"/>
    <property type="molecule type" value="Genomic_DNA"/>
</dbReference>
<evidence type="ECO:0000256" key="3">
    <source>
        <dbReference type="ARBA" id="ARBA00022692"/>
    </source>
</evidence>
<evidence type="ECO:0000313" key="8">
    <source>
        <dbReference type="EMBL" id="GAY22184.1"/>
    </source>
</evidence>
<dbReference type="PROSITE" id="PS50850">
    <property type="entry name" value="MFS"/>
    <property type="match status" value="1"/>
</dbReference>
<keyword evidence="4 6" id="KW-1133">Transmembrane helix</keyword>
<dbReference type="Pfam" id="PF07690">
    <property type="entry name" value="MFS_1"/>
    <property type="match status" value="1"/>
</dbReference>
<evidence type="ECO:0000256" key="1">
    <source>
        <dbReference type="ARBA" id="ARBA00004141"/>
    </source>
</evidence>
<feature type="transmembrane region" description="Helical" evidence="6">
    <location>
        <begin position="99"/>
        <end position="120"/>
    </location>
</feature>
<dbReference type="InterPro" id="IPR011701">
    <property type="entry name" value="MFS"/>
</dbReference>